<gene>
    <name evidence="1" type="primary">ORF53452</name>
</gene>
<dbReference type="AlphaFoldDB" id="A0A0B6ZB93"/>
<reference evidence="1" key="1">
    <citation type="submission" date="2014-12" db="EMBL/GenBank/DDBJ databases">
        <title>Insight into the proteome of Arion vulgaris.</title>
        <authorList>
            <person name="Aradska J."/>
            <person name="Bulat T."/>
            <person name="Smidak R."/>
            <person name="Sarate P."/>
            <person name="Gangsoo J."/>
            <person name="Sialana F."/>
            <person name="Bilban M."/>
            <person name="Lubec G."/>
        </authorList>
    </citation>
    <scope>NUCLEOTIDE SEQUENCE</scope>
    <source>
        <tissue evidence="1">Skin</tissue>
    </source>
</reference>
<name>A0A0B6ZB93_9EUPU</name>
<protein>
    <submittedName>
        <fullName evidence="1">Uncharacterized protein</fullName>
    </submittedName>
</protein>
<proteinExistence type="predicted"/>
<accession>A0A0B6ZB93</accession>
<evidence type="ECO:0000313" key="1">
    <source>
        <dbReference type="EMBL" id="CEK64960.1"/>
    </source>
</evidence>
<dbReference type="EMBL" id="HACG01018095">
    <property type="protein sequence ID" value="CEK64960.1"/>
    <property type="molecule type" value="Transcribed_RNA"/>
</dbReference>
<sequence>MNYRLISLKQTTHLSSLKLITPLSSQRWESTFAITETGHSWTRPSPKPI</sequence>
<organism evidence="1">
    <name type="scientific">Arion vulgaris</name>
    <dbReference type="NCBI Taxonomy" id="1028688"/>
    <lineage>
        <taxon>Eukaryota</taxon>
        <taxon>Metazoa</taxon>
        <taxon>Spiralia</taxon>
        <taxon>Lophotrochozoa</taxon>
        <taxon>Mollusca</taxon>
        <taxon>Gastropoda</taxon>
        <taxon>Heterobranchia</taxon>
        <taxon>Euthyneura</taxon>
        <taxon>Panpulmonata</taxon>
        <taxon>Eupulmonata</taxon>
        <taxon>Stylommatophora</taxon>
        <taxon>Helicina</taxon>
        <taxon>Arionoidea</taxon>
        <taxon>Arionidae</taxon>
        <taxon>Arion</taxon>
    </lineage>
</organism>
<feature type="non-terminal residue" evidence="1">
    <location>
        <position position="49"/>
    </location>
</feature>